<keyword evidence="2" id="KW-1185">Reference proteome</keyword>
<comment type="caution">
    <text evidence="1">The sequence shown here is derived from an EMBL/GenBank/DDBJ whole genome shotgun (WGS) entry which is preliminary data.</text>
</comment>
<proteinExistence type="predicted"/>
<feature type="non-terminal residue" evidence="1">
    <location>
        <position position="1"/>
    </location>
</feature>
<protein>
    <submittedName>
        <fullName evidence="1">Cysteine proteinase</fullName>
    </submittedName>
</protein>
<dbReference type="EMBL" id="MU117991">
    <property type="protein sequence ID" value="KAF9649915.1"/>
    <property type="molecule type" value="Genomic_DNA"/>
</dbReference>
<sequence>GAVNITRGDLERLQPGKYLNDTLIEFGLKLWLNDLRDCDPELADQIHLFSSFFYKKLAIKDKRAGYESVRKWTSRVDVFSKRYLVVPINEHLHWYLAIIYQPEYTTNQSQNGGRRTNSDGRNHQAGRAGNHTYIFVFDSLNGKHPGAMKNLVQYLRFEATDKKGIDNPSSPEAMAAHVPTQDNYCDCGLYLLHFAKVFMEDPVKSFNTILVGSLS</sequence>
<organism evidence="1 2">
    <name type="scientific">Thelephora ganbajun</name>
    <name type="common">Ganba fungus</name>
    <dbReference type="NCBI Taxonomy" id="370292"/>
    <lineage>
        <taxon>Eukaryota</taxon>
        <taxon>Fungi</taxon>
        <taxon>Dikarya</taxon>
        <taxon>Basidiomycota</taxon>
        <taxon>Agaricomycotina</taxon>
        <taxon>Agaricomycetes</taxon>
        <taxon>Thelephorales</taxon>
        <taxon>Thelephoraceae</taxon>
        <taxon>Thelephora</taxon>
    </lineage>
</organism>
<name>A0ACB6ZJF4_THEGA</name>
<reference evidence="1" key="2">
    <citation type="journal article" date="2020" name="Nat. Commun.">
        <title>Large-scale genome sequencing of mycorrhizal fungi provides insights into the early evolution of symbiotic traits.</title>
        <authorList>
            <person name="Miyauchi S."/>
            <person name="Kiss E."/>
            <person name="Kuo A."/>
            <person name="Drula E."/>
            <person name="Kohler A."/>
            <person name="Sanchez-Garcia M."/>
            <person name="Morin E."/>
            <person name="Andreopoulos B."/>
            <person name="Barry K.W."/>
            <person name="Bonito G."/>
            <person name="Buee M."/>
            <person name="Carver A."/>
            <person name="Chen C."/>
            <person name="Cichocki N."/>
            <person name="Clum A."/>
            <person name="Culley D."/>
            <person name="Crous P.W."/>
            <person name="Fauchery L."/>
            <person name="Girlanda M."/>
            <person name="Hayes R.D."/>
            <person name="Keri Z."/>
            <person name="LaButti K."/>
            <person name="Lipzen A."/>
            <person name="Lombard V."/>
            <person name="Magnuson J."/>
            <person name="Maillard F."/>
            <person name="Murat C."/>
            <person name="Nolan M."/>
            <person name="Ohm R.A."/>
            <person name="Pangilinan J."/>
            <person name="Pereira M.F."/>
            <person name="Perotto S."/>
            <person name="Peter M."/>
            <person name="Pfister S."/>
            <person name="Riley R."/>
            <person name="Sitrit Y."/>
            <person name="Stielow J.B."/>
            <person name="Szollosi G."/>
            <person name="Zifcakova L."/>
            <person name="Stursova M."/>
            <person name="Spatafora J.W."/>
            <person name="Tedersoo L."/>
            <person name="Vaario L.M."/>
            <person name="Yamada A."/>
            <person name="Yan M."/>
            <person name="Wang P."/>
            <person name="Xu J."/>
            <person name="Bruns T."/>
            <person name="Baldrian P."/>
            <person name="Vilgalys R."/>
            <person name="Dunand C."/>
            <person name="Henrissat B."/>
            <person name="Grigoriev I.V."/>
            <person name="Hibbett D."/>
            <person name="Nagy L.G."/>
            <person name="Martin F.M."/>
        </authorList>
    </citation>
    <scope>NUCLEOTIDE SEQUENCE</scope>
    <source>
        <strain evidence="1">P2</strain>
    </source>
</reference>
<gene>
    <name evidence="1" type="ORF">BDM02DRAFT_3093984</name>
</gene>
<evidence type="ECO:0000313" key="1">
    <source>
        <dbReference type="EMBL" id="KAF9649915.1"/>
    </source>
</evidence>
<evidence type="ECO:0000313" key="2">
    <source>
        <dbReference type="Proteomes" id="UP000886501"/>
    </source>
</evidence>
<dbReference type="Proteomes" id="UP000886501">
    <property type="component" value="Unassembled WGS sequence"/>
</dbReference>
<reference evidence="1" key="1">
    <citation type="submission" date="2019-10" db="EMBL/GenBank/DDBJ databases">
        <authorList>
            <consortium name="DOE Joint Genome Institute"/>
            <person name="Kuo A."/>
            <person name="Miyauchi S."/>
            <person name="Kiss E."/>
            <person name="Drula E."/>
            <person name="Kohler A."/>
            <person name="Sanchez-Garcia M."/>
            <person name="Andreopoulos B."/>
            <person name="Barry K.W."/>
            <person name="Bonito G."/>
            <person name="Buee M."/>
            <person name="Carver A."/>
            <person name="Chen C."/>
            <person name="Cichocki N."/>
            <person name="Clum A."/>
            <person name="Culley D."/>
            <person name="Crous P.W."/>
            <person name="Fauchery L."/>
            <person name="Girlanda M."/>
            <person name="Hayes R."/>
            <person name="Keri Z."/>
            <person name="Labutti K."/>
            <person name="Lipzen A."/>
            <person name="Lombard V."/>
            <person name="Magnuson J."/>
            <person name="Maillard F."/>
            <person name="Morin E."/>
            <person name="Murat C."/>
            <person name="Nolan M."/>
            <person name="Ohm R."/>
            <person name="Pangilinan J."/>
            <person name="Pereira M."/>
            <person name="Perotto S."/>
            <person name="Peter M."/>
            <person name="Riley R."/>
            <person name="Sitrit Y."/>
            <person name="Stielow B."/>
            <person name="Szollosi G."/>
            <person name="Zifcakova L."/>
            <person name="Stursova M."/>
            <person name="Spatafora J.W."/>
            <person name="Tedersoo L."/>
            <person name="Vaario L.-M."/>
            <person name="Yamada A."/>
            <person name="Yan M."/>
            <person name="Wang P."/>
            <person name="Xu J."/>
            <person name="Bruns T."/>
            <person name="Baldrian P."/>
            <person name="Vilgalys R."/>
            <person name="Henrissat B."/>
            <person name="Grigoriev I.V."/>
            <person name="Hibbett D."/>
            <person name="Nagy L.G."/>
            <person name="Martin F.M."/>
        </authorList>
    </citation>
    <scope>NUCLEOTIDE SEQUENCE</scope>
    <source>
        <strain evidence="1">P2</strain>
    </source>
</reference>
<accession>A0ACB6ZJF4</accession>